<feature type="transmembrane region" description="Helical" evidence="7">
    <location>
        <begin position="252"/>
        <end position="273"/>
    </location>
</feature>
<keyword evidence="5" id="KW-0539">Nucleus</keyword>
<evidence type="ECO:0000256" key="4">
    <source>
        <dbReference type="ARBA" id="ARBA00023136"/>
    </source>
</evidence>
<keyword evidence="4 7" id="KW-0472">Membrane</keyword>
<evidence type="ECO:0000313" key="10">
    <source>
        <dbReference type="Proteomes" id="UP000293360"/>
    </source>
</evidence>
<dbReference type="OrthoDB" id="5966927at2759"/>
<feature type="compositionally biased region" description="Polar residues" evidence="6">
    <location>
        <begin position="295"/>
        <end position="304"/>
    </location>
</feature>
<reference evidence="9 10" key="1">
    <citation type="submission" date="2018-06" db="EMBL/GenBank/DDBJ databases">
        <title>Complete Genomes of Monosporascus.</title>
        <authorList>
            <person name="Robinson A.J."/>
            <person name="Natvig D.O."/>
        </authorList>
    </citation>
    <scope>NUCLEOTIDE SEQUENCE [LARGE SCALE GENOMIC DNA]</scope>
    <source>
        <strain evidence="9 10">CBS 110550</strain>
    </source>
</reference>
<evidence type="ECO:0000256" key="6">
    <source>
        <dbReference type="SAM" id="MobiDB-lite"/>
    </source>
</evidence>
<dbReference type="GO" id="GO:0071765">
    <property type="term" value="P:nuclear inner membrane organization"/>
    <property type="evidence" value="ECO:0007669"/>
    <property type="project" value="InterPro"/>
</dbReference>
<comment type="subcellular location">
    <subcellularLocation>
        <location evidence="1">Nucleus inner membrane</location>
        <topology evidence="1">Multi-pass membrane protein</topology>
    </subcellularLocation>
</comment>
<keyword evidence="2 7" id="KW-0812">Transmembrane</keyword>
<dbReference type="GO" id="GO:0034506">
    <property type="term" value="C:chromosome, centromeric core domain"/>
    <property type="evidence" value="ECO:0007669"/>
    <property type="project" value="TreeGrafter"/>
</dbReference>
<evidence type="ECO:0000313" key="9">
    <source>
        <dbReference type="EMBL" id="RYO96423.1"/>
    </source>
</evidence>
<feature type="domain" description="Ima1 N-terminal" evidence="8">
    <location>
        <begin position="44"/>
        <end position="92"/>
    </location>
</feature>
<dbReference type="STRING" id="155417.A0A4Q4T0F9"/>
<feature type="region of interest" description="Disordered" evidence="6">
    <location>
        <begin position="494"/>
        <end position="560"/>
    </location>
</feature>
<accession>A0A4Q4T0F9</accession>
<dbReference type="InterPro" id="IPR018617">
    <property type="entry name" value="Ima1_N"/>
</dbReference>
<proteinExistence type="predicted"/>
<gene>
    <name evidence="9" type="ORF">DL764_007471</name>
</gene>
<dbReference type="PANTHER" id="PTHR28538:SF1">
    <property type="entry name" value="INTEGRAL INNER NUCLEAR MEMBRANE PROTEIN IMA1"/>
    <property type="match status" value="1"/>
</dbReference>
<evidence type="ECO:0000256" key="1">
    <source>
        <dbReference type="ARBA" id="ARBA00004473"/>
    </source>
</evidence>
<dbReference type="Pfam" id="PF09779">
    <property type="entry name" value="Ima1_N"/>
    <property type="match status" value="1"/>
</dbReference>
<dbReference type="AlphaFoldDB" id="A0A4Q4T0F9"/>
<protein>
    <recommendedName>
        <fullName evidence="8">Ima1 N-terminal domain-containing protein</fullName>
    </recommendedName>
</protein>
<name>A0A4Q4T0F9_9PEZI</name>
<keyword evidence="3 7" id="KW-1133">Transmembrane helix</keyword>
<evidence type="ECO:0000256" key="7">
    <source>
        <dbReference type="SAM" id="Phobius"/>
    </source>
</evidence>
<dbReference type="EMBL" id="QJNU01000513">
    <property type="protein sequence ID" value="RYO96423.1"/>
    <property type="molecule type" value="Genomic_DNA"/>
</dbReference>
<dbReference type="GO" id="GO:0005637">
    <property type="term" value="C:nuclear inner membrane"/>
    <property type="evidence" value="ECO:0007669"/>
    <property type="project" value="UniProtKB-SubCell"/>
</dbReference>
<dbReference type="InterPro" id="IPR042321">
    <property type="entry name" value="Ima1"/>
</dbReference>
<evidence type="ECO:0000256" key="5">
    <source>
        <dbReference type="ARBA" id="ARBA00023242"/>
    </source>
</evidence>
<feature type="transmembrane region" description="Helical" evidence="7">
    <location>
        <begin position="227"/>
        <end position="246"/>
    </location>
</feature>
<evidence type="ECO:0000256" key="3">
    <source>
        <dbReference type="ARBA" id="ARBA00022989"/>
    </source>
</evidence>
<sequence length="685" mass="76631">MAPLRSRQRLSCFYCGKKSSSHFEGQASFVCSYCDATNWLDEYLVTSVLAQYEWPDETSGPEAVAAERKFWALRKDVEKRYPQVCADCEPKVEKRLRDASYTAQTDHLRRMMDRTRSQRQGVKRRGILDVVDAVEKRIWHLGFILQFWWHAAVLFSIFQDYYSLADGNSWMSVMLRAARRAGFDKLPQGDQLIRWAIHLSMFALPWNPRFKQTIRGFTTHIVGFKQWYMYQILILLIRFICLSVSLHSRSYGMPSTTMLGAQLVIGLLMIYVYQVAQKSIHTDTTPLFRQKPKGVTSQRTNTKPVLQKDPNDLADILDDIAHSSIPPSAPASPTRHHVAKDISNRAHRSLYDGHLRGNAPSPTFGTLNLSDNPVSKEPESQVQYEEEMDWSPSTSQHRAFSTYNTYKVKNTNPRFSDTPIEPKAGPIWYKVPPAPTNPAQRLRNPPIKPIIRESPKEKKENFFRNEKKYNNFFRSSPVDLGSGAADGPSDITFAEPKFYAPEPNDDPRDGLTRMFASSFSISPGPDDEEERRKAEAARAGSSSIFAKLTGGGSSSPQNRTPERAAELAVLLAALTGWVCALGMEEEVYGLPAALASLCACLMVSIRLAADLLADEQVRRGRQPPPLAFAPSWANLGWLQVVAAMTLMWSVLSGRAGGGGGIASSGAYGNALFGVAIAHQTWHIFA</sequence>
<evidence type="ECO:0000256" key="2">
    <source>
        <dbReference type="ARBA" id="ARBA00022692"/>
    </source>
</evidence>
<dbReference type="GO" id="GO:0034992">
    <property type="term" value="C:microtubule organizing center attachment site"/>
    <property type="evidence" value="ECO:0007669"/>
    <property type="project" value="TreeGrafter"/>
</dbReference>
<dbReference type="GO" id="GO:0044732">
    <property type="term" value="C:mitotic spindle pole body"/>
    <property type="evidence" value="ECO:0007669"/>
    <property type="project" value="TreeGrafter"/>
</dbReference>
<comment type="caution">
    <text evidence="9">The sequence shown here is derived from an EMBL/GenBank/DDBJ whole genome shotgun (WGS) entry which is preliminary data.</text>
</comment>
<dbReference type="Proteomes" id="UP000293360">
    <property type="component" value="Unassembled WGS sequence"/>
</dbReference>
<feature type="region of interest" description="Disordered" evidence="6">
    <location>
        <begin position="287"/>
        <end position="308"/>
    </location>
</feature>
<feature type="compositionally biased region" description="Polar residues" evidence="6">
    <location>
        <begin position="360"/>
        <end position="373"/>
    </location>
</feature>
<organism evidence="9 10">
    <name type="scientific">Monosporascus ibericus</name>
    <dbReference type="NCBI Taxonomy" id="155417"/>
    <lineage>
        <taxon>Eukaryota</taxon>
        <taxon>Fungi</taxon>
        <taxon>Dikarya</taxon>
        <taxon>Ascomycota</taxon>
        <taxon>Pezizomycotina</taxon>
        <taxon>Sordariomycetes</taxon>
        <taxon>Xylariomycetidae</taxon>
        <taxon>Xylariales</taxon>
        <taxon>Xylariales incertae sedis</taxon>
        <taxon>Monosporascus</taxon>
    </lineage>
</organism>
<keyword evidence="10" id="KW-1185">Reference proteome</keyword>
<dbReference type="PANTHER" id="PTHR28538">
    <property type="entry name" value="INTEGRAL INNER NUCLEAR MEMBRANE PROTEIN IMA1"/>
    <property type="match status" value="1"/>
</dbReference>
<evidence type="ECO:0000259" key="8">
    <source>
        <dbReference type="Pfam" id="PF09779"/>
    </source>
</evidence>
<feature type="region of interest" description="Disordered" evidence="6">
    <location>
        <begin position="352"/>
        <end position="376"/>
    </location>
</feature>